<accession>A0ABU7FQS1</accession>
<keyword evidence="2" id="KW-1185">Reference proteome</keyword>
<evidence type="ECO:0000313" key="1">
    <source>
        <dbReference type="EMBL" id="MED7826193.1"/>
    </source>
</evidence>
<organism evidence="1 2">
    <name type="scientific">Streptomyces chiangmaiensis</name>
    <dbReference type="NCBI Taxonomy" id="766497"/>
    <lineage>
        <taxon>Bacteria</taxon>
        <taxon>Bacillati</taxon>
        <taxon>Actinomycetota</taxon>
        <taxon>Actinomycetes</taxon>
        <taxon>Kitasatosporales</taxon>
        <taxon>Streptomycetaceae</taxon>
        <taxon>Streptomyces</taxon>
    </lineage>
</organism>
<name>A0ABU7FQS1_9ACTN</name>
<gene>
    <name evidence="1" type="ORF">VXC91_30600</name>
</gene>
<dbReference type="Proteomes" id="UP001333996">
    <property type="component" value="Unassembled WGS sequence"/>
</dbReference>
<reference evidence="1" key="1">
    <citation type="submission" date="2024-01" db="EMBL/GenBank/DDBJ databases">
        <title>First draft genome sequence data of TA4-1, the type strain of Gram-positive actinobacterium Streptomyces chiangmaiensis.</title>
        <authorList>
            <person name="Yasawong M."/>
            <person name="Nantapong N."/>
        </authorList>
    </citation>
    <scope>NUCLEOTIDE SEQUENCE</scope>
    <source>
        <strain evidence="1">TA4-1</strain>
    </source>
</reference>
<proteinExistence type="predicted"/>
<evidence type="ECO:0000313" key="2">
    <source>
        <dbReference type="Proteomes" id="UP001333996"/>
    </source>
</evidence>
<comment type="caution">
    <text evidence="1">The sequence shown here is derived from an EMBL/GenBank/DDBJ whole genome shotgun (WGS) entry which is preliminary data.</text>
</comment>
<dbReference type="RefSeq" id="WP_329510594.1">
    <property type="nucleotide sequence ID" value="NZ_JAYWVC010000143.1"/>
</dbReference>
<protein>
    <submittedName>
        <fullName evidence="1">Uncharacterized protein</fullName>
    </submittedName>
</protein>
<sequence>MPAAHLGRVQLLVEPATGPGSVPLLSSSCWTGWSTLAGPVITTERLGRLPRQAPQALVDVDGR</sequence>
<dbReference type="EMBL" id="JAYWVC010000143">
    <property type="protein sequence ID" value="MED7826193.1"/>
    <property type="molecule type" value="Genomic_DNA"/>
</dbReference>